<dbReference type="PROSITE" id="PS50930">
    <property type="entry name" value="HTH_LYTTR"/>
    <property type="match status" value="1"/>
</dbReference>
<evidence type="ECO:0000313" key="5">
    <source>
        <dbReference type="Proteomes" id="UP000324143"/>
    </source>
</evidence>
<dbReference type="PANTHER" id="PTHR37299:SF1">
    <property type="entry name" value="STAGE 0 SPORULATION PROTEIN A HOMOLOG"/>
    <property type="match status" value="1"/>
</dbReference>
<keyword evidence="5" id="KW-1185">Reference proteome</keyword>
<evidence type="ECO:0000259" key="3">
    <source>
        <dbReference type="PROSITE" id="PS50930"/>
    </source>
</evidence>
<evidence type="ECO:0000313" key="4">
    <source>
        <dbReference type="EMBL" id="TYB30505.1"/>
    </source>
</evidence>
<dbReference type="Gene3D" id="3.40.50.2300">
    <property type="match status" value="1"/>
</dbReference>
<sequence>MEFDVFIVEDSQIALKRLKRIISGYDNLEIVGEEINGEKALSKIKEIKPDLLFLDIELGRISGFEIISELDFKPYIIFTTGHKEYAADAFDVDCVDYLLKPVTKDRMDKALKKLNRFVDVKVVDDNKSGNSNKITVKGSSSYKFLDKDKVLYIKSSKSLVFVYTEDKHYVYNSTLSELEKKITSDTFVRIHNRYIVNLNHIREFKKRNTVDYECILDDKENTTLNVGRVYLKDVKRKLGIDES</sequence>
<keyword evidence="1" id="KW-0597">Phosphoprotein</keyword>
<dbReference type="EMBL" id="VSIX01000130">
    <property type="protein sequence ID" value="TYB30505.1"/>
    <property type="molecule type" value="Genomic_DNA"/>
</dbReference>
<dbReference type="GO" id="GO:0000156">
    <property type="term" value="F:phosphorelay response regulator activity"/>
    <property type="evidence" value="ECO:0007669"/>
    <property type="project" value="InterPro"/>
</dbReference>
<feature type="domain" description="HTH LytTR-type" evidence="3">
    <location>
        <begin position="134"/>
        <end position="240"/>
    </location>
</feature>
<dbReference type="PANTHER" id="PTHR37299">
    <property type="entry name" value="TRANSCRIPTIONAL REGULATOR-RELATED"/>
    <property type="match status" value="1"/>
</dbReference>
<dbReference type="Pfam" id="PF00072">
    <property type="entry name" value="Response_reg"/>
    <property type="match status" value="1"/>
</dbReference>
<dbReference type="Pfam" id="PF04397">
    <property type="entry name" value="LytTR"/>
    <property type="match status" value="1"/>
</dbReference>
<dbReference type="SMART" id="SM00850">
    <property type="entry name" value="LytTR"/>
    <property type="match status" value="1"/>
</dbReference>
<feature type="domain" description="Response regulatory" evidence="2">
    <location>
        <begin position="4"/>
        <end position="115"/>
    </location>
</feature>
<dbReference type="GO" id="GO:0003677">
    <property type="term" value="F:DNA binding"/>
    <property type="evidence" value="ECO:0007669"/>
    <property type="project" value="InterPro"/>
</dbReference>
<protein>
    <submittedName>
        <fullName evidence="4">Response regulator transcription factor</fullName>
    </submittedName>
</protein>
<dbReference type="PROSITE" id="PS50110">
    <property type="entry name" value="RESPONSE_REGULATORY"/>
    <property type="match status" value="1"/>
</dbReference>
<evidence type="ECO:0000256" key="1">
    <source>
        <dbReference type="PROSITE-ProRule" id="PRU00169"/>
    </source>
</evidence>
<dbReference type="InterPro" id="IPR001789">
    <property type="entry name" value="Sig_transdc_resp-reg_receiver"/>
</dbReference>
<dbReference type="Gene3D" id="2.40.50.1020">
    <property type="entry name" value="LytTr DNA-binding domain"/>
    <property type="match status" value="1"/>
</dbReference>
<dbReference type="InterPro" id="IPR046947">
    <property type="entry name" value="LytR-like"/>
</dbReference>
<dbReference type="InterPro" id="IPR007492">
    <property type="entry name" value="LytTR_DNA-bd_dom"/>
</dbReference>
<gene>
    <name evidence="4" type="ORF">FXF47_08960</name>
</gene>
<accession>A0A5D0MF33</accession>
<comment type="caution">
    <text evidence="4">The sequence shown here is derived from an EMBL/GenBank/DDBJ whole genome shotgun (WGS) entry which is preliminary data.</text>
</comment>
<dbReference type="Proteomes" id="UP000324143">
    <property type="component" value="Unassembled WGS sequence"/>
</dbReference>
<dbReference type="AlphaFoldDB" id="A0A5D0MF33"/>
<feature type="modified residue" description="4-aspartylphosphate" evidence="1">
    <location>
        <position position="55"/>
    </location>
</feature>
<dbReference type="InterPro" id="IPR011006">
    <property type="entry name" value="CheY-like_superfamily"/>
</dbReference>
<evidence type="ECO:0000259" key="2">
    <source>
        <dbReference type="PROSITE" id="PS50110"/>
    </source>
</evidence>
<dbReference type="SMART" id="SM00448">
    <property type="entry name" value="REC"/>
    <property type="match status" value="1"/>
</dbReference>
<dbReference type="SUPFAM" id="SSF52172">
    <property type="entry name" value="CheY-like"/>
    <property type="match status" value="1"/>
</dbReference>
<name>A0A5D0MF33_9BACT</name>
<reference evidence="4" key="1">
    <citation type="submission" date="2019-08" db="EMBL/GenBank/DDBJ databases">
        <title>Genomic characterization of a novel candidate phylum (ARYD3) from a high temperature, high salinity tertiary oil reservoir in north central Oklahoma, USA.</title>
        <authorList>
            <person name="Youssef N.H."/>
            <person name="Yadav A."/>
            <person name="Elshahed M.S."/>
        </authorList>
    </citation>
    <scope>NUCLEOTIDE SEQUENCE [LARGE SCALE GENOMIC DNA]</scope>
    <source>
        <strain evidence="4">ARYD3</strain>
    </source>
</reference>
<organism evidence="4 5">
    <name type="scientific">Candidatus Mcinerneyibacterium aminivorans</name>
    <dbReference type="NCBI Taxonomy" id="2703815"/>
    <lineage>
        <taxon>Bacteria</taxon>
        <taxon>Candidatus Macinerneyibacteriota</taxon>
        <taxon>Candidatus Mcinerneyibacteria</taxon>
        <taxon>Candidatus Mcinerneyibacteriales</taxon>
        <taxon>Candidatus Mcinerneyibacteriaceae</taxon>
        <taxon>Candidatus Mcinerneyibacterium</taxon>
    </lineage>
</organism>
<proteinExistence type="predicted"/>